<sequence>AFVGSLIRSGEAGEVLYCGLEDKEDEAVDHLVALVRDDYPFEHNAWTGGVKADDMKVKRGHPLPTESDGEHESKEIDREYGQGQRSIRQDEAPIGGRPTSSGIADLVRQPAEAYEAQLLPIPSLPLCTKGNTGVNMYGGDMFSRYSPGMRSPSHVPSFPSRQSKNGTADTRVDVQDPPQIDELDGNSSIREKSGPCEMSPGDPKSDSPETLFEETVTGAMPKSSPRVDVFVAVSKVRLQPNELIYVRYCSSISYFYFRFNQYIFLTVQPSSSIPVIDGGNAVVSASAEAKTTFIQPHVPSSVISETDKPQARSTLLSSPLLAPLTDTPPSASEAVVQKFPLSTLLYAPLSAPLSDIPLTASEVINQPVNRGTVYAWFAKKDKCQVSADKYEILKIITKIGKNGVSPFLGYDGLRAEGEKRKPT</sequence>
<dbReference type="Proteomes" id="UP000823674">
    <property type="component" value="Chromosome A03"/>
</dbReference>
<evidence type="ECO:0000256" key="1">
    <source>
        <dbReference type="SAM" id="MobiDB-lite"/>
    </source>
</evidence>
<organism evidence="2 3">
    <name type="scientific">Brassica rapa subsp. trilocularis</name>
    <dbReference type="NCBI Taxonomy" id="1813537"/>
    <lineage>
        <taxon>Eukaryota</taxon>
        <taxon>Viridiplantae</taxon>
        <taxon>Streptophyta</taxon>
        <taxon>Embryophyta</taxon>
        <taxon>Tracheophyta</taxon>
        <taxon>Spermatophyta</taxon>
        <taxon>Magnoliopsida</taxon>
        <taxon>eudicotyledons</taxon>
        <taxon>Gunneridae</taxon>
        <taxon>Pentapetalae</taxon>
        <taxon>rosids</taxon>
        <taxon>malvids</taxon>
        <taxon>Brassicales</taxon>
        <taxon>Brassicaceae</taxon>
        <taxon>Brassiceae</taxon>
        <taxon>Brassica</taxon>
    </lineage>
</organism>
<feature type="non-terminal residue" evidence="2">
    <location>
        <position position="1"/>
    </location>
</feature>
<evidence type="ECO:0000313" key="3">
    <source>
        <dbReference type="Proteomes" id="UP000823674"/>
    </source>
</evidence>
<name>A0ABQ7NAD4_BRACM</name>
<accession>A0ABQ7NAD4</accession>
<comment type="caution">
    <text evidence="2">The sequence shown here is derived from an EMBL/GenBank/DDBJ whole genome shotgun (WGS) entry which is preliminary data.</text>
</comment>
<evidence type="ECO:0000313" key="2">
    <source>
        <dbReference type="EMBL" id="KAG5407862.1"/>
    </source>
</evidence>
<feature type="region of interest" description="Disordered" evidence="1">
    <location>
        <begin position="145"/>
        <end position="211"/>
    </location>
</feature>
<reference evidence="2 3" key="1">
    <citation type="submission" date="2021-03" db="EMBL/GenBank/DDBJ databases">
        <authorList>
            <person name="King G.J."/>
            <person name="Bancroft I."/>
            <person name="Baten A."/>
            <person name="Bloomfield J."/>
            <person name="Borpatragohain P."/>
            <person name="He Z."/>
            <person name="Irish N."/>
            <person name="Irwin J."/>
            <person name="Liu K."/>
            <person name="Mauleon R.P."/>
            <person name="Moore J."/>
            <person name="Morris R."/>
            <person name="Ostergaard L."/>
            <person name="Wang B."/>
            <person name="Wells R."/>
        </authorList>
    </citation>
    <scope>NUCLEOTIDE SEQUENCE [LARGE SCALE GENOMIC DNA]</scope>
    <source>
        <strain evidence="2">R-o-18</strain>
        <tissue evidence="2">Leaf</tissue>
    </source>
</reference>
<feature type="compositionally biased region" description="Polar residues" evidence="1">
    <location>
        <begin position="159"/>
        <end position="168"/>
    </location>
</feature>
<proteinExistence type="predicted"/>
<feature type="region of interest" description="Disordered" evidence="1">
    <location>
        <begin position="57"/>
        <end position="102"/>
    </location>
</feature>
<protein>
    <submittedName>
        <fullName evidence="2">Uncharacterized protein</fullName>
    </submittedName>
</protein>
<feature type="compositionally biased region" description="Basic and acidic residues" evidence="1">
    <location>
        <begin position="68"/>
        <end position="80"/>
    </location>
</feature>
<dbReference type="EMBL" id="JADBGQ010000003">
    <property type="protein sequence ID" value="KAG5407862.1"/>
    <property type="molecule type" value="Genomic_DNA"/>
</dbReference>
<keyword evidence="3" id="KW-1185">Reference proteome</keyword>
<gene>
    <name evidence="2" type="primary">A03p071830.1_BraROA</name>
    <name evidence="2" type="ORF">IGI04_013981</name>
</gene>